<evidence type="ECO:0000313" key="3">
    <source>
        <dbReference type="EMBL" id="AMK10964.1"/>
    </source>
</evidence>
<feature type="transmembrane region" description="Helical" evidence="2">
    <location>
        <begin position="133"/>
        <end position="154"/>
    </location>
</feature>
<gene>
    <name evidence="3" type="ORF">AWY79_07480</name>
    <name evidence="4" type="ORF">EDC59_101365</name>
</gene>
<proteinExistence type="predicted"/>
<sequence length="219" mass="24741">MTGTAIYQFLDPWLIWAFRTSSNAYLGFAIGLFWVCLAATVIGELCMAAVYFSNKKHFAKINREMIDHHNFSVKALGVKDKTAWKACNSLANDAFGKNFFARIALFASSLWVVPFSIGWLFYRFGDVDFTAPLIGAVGPAFLFIPVYILVRYLFSLSKPWLPVFRTIRQKVKENEAADEMMTFTDLLSEEDKKAYADARKARGKDKPGLIEHKPVPEGS</sequence>
<feature type="transmembrane region" description="Helical" evidence="2">
    <location>
        <begin position="24"/>
        <end position="52"/>
    </location>
</feature>
<dbReference type="Proteomes" id="UP000055611">
    <property type="component" value="Chromosome"/>
</dbReference>
<dbReference type="RefSeq" id="WP_066802090.1">
    <property type="nucleotide sequence ID" value="NZ_CP014206.1"/>
</dbReference>
<dbReference type="OrthoDB" id="1806539at2"/>
<evidence type="ECO:0000256" key="2">
    <source>
        <dbReference type="SAM" id="Phobius"/>
    </source>
</evidence>
<evidence type="ECO:0000256" key="1">
    <source>
        <dbReference type="SAM" id="MobiDB-lite"/>
    </source>
</evidence>
<dbReference type="EMBL" id="SOBK01000001">
    <property type="protein sequence ID" value="TDT91962.1"/>
    <property type="molecule type" value="Genomic_DNA"/>
</dbReference>
<dbReference type="KEGG" id="dej:AWY79_07480"/>
<feature type="transmembrane region" description="Helical" evidence="2">
    <location>
        <begin position="99"/>
        <end position="121"/>
    </location>
</feature>
<dbReference type="AlphaFoldDB" id="A0A126QM51"/>
<accession>A0A126QM51</accession>
<protein>
    <submittedName>
        <fullName evidence="4">Uncharacterized protein</fullName>
    </submittedName>
</protein>
<feature type="region of interest" description="Disordered" evidence="1">
    <location>
        <begin position="197"/>
        <end position="219"/>
    </location>
</feature>
<keyword evidence="2" id="KW-1133">Transmembrane helix</keyword>
<keyword evidence="5" id="KW-1185">Reference proteome</keyword>
<evidence type="ECO:0000313" key="5">
    <source>
        <dbReference type="Proteomes" id="UP000055611"/>
    </source>
</evidence>
<keyword evidence="2" id="KW-0812">Transmembrane</keyword>
<reference evidence="3 5" key="1">
    <citation type="journal article" date="2016" name="Front. Microbiol.">
        <title>Genome Sequence of the Piezophilic, Mesophilic Sulfate-Reducing Bacterium Desulfovibrio indicus J2T.</title>
        <authorList>
            <person name="Cao J."/>
            <person name="Maignien L."/>
            <person name="Shao Z."/>
            <person name="Alain K."/>
            <person name="Jebbar M."/>
        </authorList>
    </citation>
    <scope>NUCLEOTIDE SEQUENCE [LARGE SCALE GENOMIC DNA]</scope>
    <source>
        <strain evidence="3 5">J2</strain>
    </source>
</reference>
<evidence type="ECO:0000313" key="6">
    <source>
        <dbReference type="Proteomes" id="UP000295506"/>
    </source>
</evidence>
<name>A0A126QM51_9BACT</name>
<dbReference type="Proteomes" id="UP000295506">
    <property type="component" value="Unassembled WGS sequence"/>
</dbReference>
<evidence type="ECO:0000313" key="4">
    <source>
        <dbReference type="EMBL" id="TDT91962.1"/>
    </source>
</evidence>
<organism evidence="4 6">
    <name type="scientific">Pseudodesulfovibrio indicus</name>
    <dbReference type="NCBI Taxonomy" id="1716143"/>
    <lineage>
        <taxon>Bacteria</taxon>
        <taxon>Pseudomonadati</taxon>
        <taxon>Thermodesulfobacteriota</taxon>
        <taxon>Desulfovibrionia</taxon>
        <taxon>Desulfovibrionales</taxon>
        <taxon>Desulfovibrionaceae</taxon>
    </lineage>
</organism>
<reference evidence="4 6" key="2">
    <citation type="submission" date="2019-03" db="EMBL/GenBank/DDBJ databases">
        <title>Genomic Encyclopedia of Type Strains, Phase IV (KMG-IV): sequencing the most valuable type-strain genomes for metagenomic binning, comparative biology and taxonomic classification.</title>
        <authorList>
            <person name="Goeker M."/>
        </authorList>
    </citation>
    <scope>NUCLEOTIDE SEQUENCE [LARGE SCALE GENOMIC DNA]</scope>
    <source>
        <strain evidence="4 6">DSM 101483</strain>
    </source>
</reference>
<dbReference type="EMBL" id="CP014206">
    <property type="protein sequence ID" value="AMK10964.1"/>
    <property type="molecule type" value="Genomic_DNA"/>
</dbReference>
<keyword evidence="2" id="KW-0472">Membrane</keyword>